<comment type="similarity">
    <text evidence="1">Belongs to the amidase family.</text>
</comment>
<dbReference type="InterPro" id="IPR020556">
    <property type="entry name" value="Amidase_CS"/>
</dbReference>
<dbReference type="AlphaFoldDB" id="A0AB73I651"/>
<dbReference type="Proteomes" id="UP001229486">
    <property type="component" value="Unassembled WGS sequence"/>
</dbReference>
<keyword evidence="4" id="KW-0378">Hydrolase</keyword>
<dbReference type="PANTHER" id="PTHR11895:SF7">
    <property type="entry name" value="GLUTAMYL-TRNA(GLN) AMIDOTRANSFERASE SUBUNIT A, MITOCHONDRIAL"/>
    <property type="match status" value="1"/>
</dbReference>
<dbReference type="Pfam" id="PF01425">
    <property type="entry name" value="Amidase"/>
    <property type="match status" value="1"/>
</dbReference>
<dbReference type="InterPro" id="IPR036928">
    <property type="entry name" value="AS_sf"/>
</dbReference>
<feature type="region of interest" description="Disordered" evidence="2">
    <location>
        <begin position="90"/>
        <end position="114"/>
    </location>
</feature>
<evidence type="ECO:0000259" key="3">
    <source>
        <dbReference type="Pfam" id="PF01425"/>
    </source>
</evidence>
<dbReference type="InterPro" id="IPR000120">
    <property type="entry name" value="Amidase"/>
</dbReference>
<proteinExistence type="inferred from homology"/>
<dbReference type="PROSITE" id="PS00571">
    <property type="entry name" value="AMIDASES"/>
    <property type="match status" value="1"/>
</dbReference>
<name>A0AB73I651_9BURK</name>
<dbReference type="InterPro" id="IPR023631">
    <property type="entry name" value="Amidase_dom"/>
</dbReference>
<dbReference type="PANTHER" id="PTHR11895">
    <property type="entry name" value="TRANSAMIDASE"/>
    <property type="match status" value="1"/>
</dbReference>
<feature type="domain" description="Amidase" evidence="3">
    <location>
        <begin position="58"/>
        <end position="520"/>
    </location>
</feature>
<evidence type="ECO:0000313" key="5">
    <source>
        <dbReference type="Proteomes" id="UP001229486"/>
    </source>
</evidence>
<protein>
    <submittedName>
        <fullName evidence="4">Amidase</fullName>
        <ecNumber evidence="4">3.5.1.4</ecNumber>
    </submittedName>
</protein>
<dbReference type="Gene3D" id="3.90.1300.10">
    <property type="entry name" value="Amidase signature (AS) domain"/>
    <property type="match status" value="1"/>
</dbReference>
<accession>A0AB73I651</accession>
<reference evidence="4" key="1">
    <citation type="submission" date="2023-07" db="EMBL/GenBank/DDBJ databases">
        <title>Sorghum-associated microbial communities from plants grown in Nebraska, USA.</title>
        <authorList>
            <person name="Schachtman D."/>
        </authorList>
    </citation>
    <scope>NUCLEOTIDE SEQUENCE</scope>
    <source>
        <strain evidence="4">DS1061</strain>
    </source>
</reference>
<evidence type="ECO:0000256" key="1">
    <source>
        <dbReference type="ARBA" id="ARBA00009199"/>
    </source>
</evidence>
<evidence type="ECO:0000256" key="2">
    <source>
        <dbReference type="SAM" id="MobiDB-lite"/>
    </source>
</evidence>
<evidence type="ECO:0000313" key="4">
    <source>
        <dbReference type="EMBL" id="MDP9645486.1"/>
    </source>
</evidence>
<dbReference type="GO" id="GO:0004040">
    <property type="term" value="F:amidase activity"/>
    <property type="evidence" value="ECO:0007669"/>
    <property type="project" value="UniProtKB-EC"/>
</dbReference>
<comment type="caution">
    <text evidence="4">The sequence shown here is derived from an EMBL/GenBank/DDBJ whole genome shotgun (WGS) entry which is preliminary data.</text>
</comment>
<sequence>MSGSNMAAPCLPQPPARINIRYSTFGNEGSSVVLSDYLAHDAIGLAELVRTREASARELIDTAISRTEAVNPAINAIVLKDYDAARERASRYDASTTNGANPADTGSNGTTPSAQTALAGVPYLIKDLGAPVAGLRMTMGSRHYRHFIPGDDAPVVALARAAGLNIFGKTSTSELGQMPYTEPELFGACRNPWNLDHTPGGSSGGAAAAVAAGIVPLAHASDGGGSIRIPASCCGLFGLKPSRGRVPRMPAAVTAGELGIDHGVSRSVRDSAVLLDLLAGNADRPLGAPGTFLGASREPCKSLNIAYVTEPMLAPSLSADARAALEDAAQLANSLGHNIEPISLGIDFAAVRHAFLTLWSVTAEDLVLNAERITGRKPLRDEFEISTWVMAHVGRKLGERGLPAALEEQRRITERLTGLLQRYDVILCATLASAPIKIGEMQPTSTERMQMRAVSAMPLEPLLKKLLAEASNKAFAWAGCTELFNLSGQPAMSIPLYWNARGLPVGVQFAARDGGEATLLRLAAQLEAARPWFDKRPPLIKARS</sequence>
<organism evidence="4 5">
    <name type="scientific">Paraburkholderia caledonica</name>
    <dbReference type="NCBI Taxonomy" id="134536"/>
    <lineage>
        <taxon>Bacteria</taxon>
        <taxon>Pseudomonadati</taxon>
        <taxon>Pseudomonadota</taxon>
        <taxon>Betaproteobacteria</taxon>
        <taxon>Burkholderiales</taxon>
        <taxon>Burkholderiaceae</taxon>
        <taxon>Paraburkholderia</taxon>
    </lineage>
</organism>
<feature type="compositionally biased region" description="Polar residues" evidence="2">
    <location>
        <begin position="93"/>
        <end position="114"/>
    </location>
</feature>
<dbReference type="EC" id="3.5.1.4" evidence="4"/>
<dbReference type="SUPFAM" id="SSF75304">
    <property type="entry name" value="Amidase signature (AS) enzymes"/>
    <property type="match status" value="1"/>
</dbReference>
<gene>
    <name evidence="4" type="ORF">J2793_000908</name>
</gene>
<dbReference type="EMBL" id="JAURTK010000001">
    <property type="protein sequence ID" value="MDP9645486.1"/>
    <property type="molecule type" value="Genomic_DNA"/>
</dbReference>